<name>A0ABW7MER4_9GAMM</name>
<dbReference type="InterPro" id="IPR038607">
    <property type="entry name" value="PhoD-like_sf"/>
</dbReference>
<accession>A0ABW7MER4</accession>
<dbReference type="Gene3D" id="3.60.21.70">
    <property type="entry name" value="PhoD-like phosphatase"/>
    <property type="match status" value="1"/>
</dbReference>
<dbReference type="EMBL" id="JBHEGD010000002">
    <property type="protein sequence ID" value="MFH6600081.1"/>
    <property type="molecule type" value="Genomic_DNA"/>
</dbReference>
<evidence type="ECO:0000313" key="2">
    <source>
        <dbReference type="EMBL" id="MFH6600081.1"/>
    </source>
</evidence>
<dbReference type="PANTHER" id="PTHR37031:SF2">
    <property type="entry name" value="PHOD-LIKE PHOSPHATASE METALLOPHOSPHATASE DOMAIN-CONTAINING PROTEIN"/>
    <property type="match status" value="1"/>
</dbReference>
<gene>
    <name evidence="2" type="ORF">ACEVAQ_15335</name>
</gene>
<keyword evidence="3" id="KW-1185">Reference proteome</keyword>
<dbReference type="PANTHER" id="PTHR37031">
    <property type="entry name" value="METALLOPHOSPHATASE BINDING DOMAIN PROTEIN"/>
    <property type="match status" value="1"/>
</dbReference>
<sequence length="665" mass="75009">MPDNLHTPLPAVLAGPLLRRLEPGRLVLWLVASRELSLQLWLHPDGEEPRTLALDAHCQQLPLGRHAVLHLLDVPLERALPQDVRIAYDLQIIAADGTRGMADWAAHLLHDGAEHADFVLRARLDQLLHGSCRKPHHAADDGLLCADRLLAEPHDATQRPALLLMSGDQVYVDDVAGPMLCAIHQLIARLGLFDEQLEGAVVEDSQALYADPVGYYRRAELLPEITSNQTLRDKFFGGVKKPIFTSSSADNHLVTFAEMIAMYLLVWSPVPWTLIEETPPPLDEQRQQRYADERQRIAAFRQGLGQAARVLAHLPTLMIFDDHDVTDDWNLSARWEQTAYGHPFSRRIIGNALLAYLLCQGWGNDPQAFAEPLQACRDLLLQRQADDHLQAKAQDALIGQLLEFQHWHYVLPTTPALLVLDTRTRRWRSEGHLSKPSGLMDWEALCDFQQALLDHPSCIIVSAAPMFGVKLIEGIQKLFTYAGHPLLVDAENWMAHRGAASVMVNIFRHSRTPGDFVILSGDVHYSFVYRVSIRLRRNSPTIWQITSSGIKNEFPHRLLDWFDRLNRWLYAPWSPLNWLTKRRRMRVTPLIPDRSRSGERLWNGAGLGQVFFDAQGRPERILHLNADGSKPVTFVAERDEGPATVAQLSSARRTAAPEDGGESLR</sequence>
<feature type="region of interest" description="Disordered" evidence="1">
    <location>
        <begin position="638"/>
        <end position="665"/>
    </location>
</feature>
<evidence type="ECO:0000256" key="1">
    <source>
        <dbReference type="SAM" id="MobiDB-lite"/>
    </source>
</evidence>
<protein>
    <submittedName>
        <fullName evidence="2">Alkaline phosphatase family protein</fullName>
    </submittedName>
</protein>
<evidence type="ECO:0000313" key="3">
    <source>
        <dbReference type="Proteomes" id="UP001609932"/>
    </source>
</evidence>
<reference evidence="2 3" key="1">
    <citation type="submission" date="2024-09" db="EMBL/GenBank/DDBJ databases">
        <title>Elucidation of the Bokeelamides from Bacteria Associated with Moon Snail Egg Collars.</title>
        <authorList>
            <person name="Campbell R."/>
            <person name="Piedl K."/>
            <person name="Mevers E."/>
        </authorList>
    </citation>
    <scope>NUCLEOTIDE SEQUENCE [LARGE SCALE GENOMIC DNA]</scope>
    <source>
        <strain evidence="2 3">EM133</strain>
    </source>
</reference>
<dbReference type="InterPro" id="IPR029052">
    <property type="entry name" value="Metallo-depent_PP-like"/>
</dbReference>
<organism evidence="2 3">
    <name type="scientific">Ectopseudomonas khazarica</name>
    <dbReference type="NCBI Taxonomy" id="2502979"/>
    <lineage>
        <taxon>Bacteria</taxon>
        <taxon>Pseudomonadati</taxon>
        <taxon>Pseudomonadota</taxon>
        <taxon>Gammaproteobacteria</taxon>
        <taxon>Pseudomonadales</taxon>
        <taxon>Pseudomonadaceae</taxon>
        <taxon>Ectopseudomonas</taxon>
    </lineage>
</organism>
<dbReference type="SUPFAM" id="SSF56300">
    <property type="entry name" value="Metallo-dependent phosphatases"/>
    <property type="match status" value="1"/>
</dbReference>
<comment type="caution">
    <text evidence="2">The sequence shown here is derived from an EMBL/GenBank/DDBJ whole genome shotgun (WGS) entry which is preliminary data.</text>
</comment>
<proteinExistence type="predicted"/>
<dbReference type="RefSeq" id="WP_395273279.1">
    <property type="nucleotide sequence ID" value="NZ_JBHEGD010000002.1"/>
</dbReference>
<dbReference type="Proteomes" id="UP001609932">
    <property type="component" value="Unassembled WGS sequence"/>
</dbReference>